<feature type="region of interest" description="Disordered" evidence="1">
    <location>
        <begin position="1"/>
        <end position="35"/>
    </location>
</feature>
<dbReference type="eggNOG" id="ENOG502QRMY">
    <property type="taxonomic scope" value="Eukaryota"/>
</dbReference>
<dbReference type="EMBL" id="GL377686">
    <property type="protein sequence ID" value="EFJ07391.1"/>
    <property type="molecule type" value="Genomic_DNA"/>
</dbReference>
<dbReference type="OMA" id="CQMEMAS"/>
<dbReference type="PANTHER" id="PTHR12136:SF91">
    <property type="entry name" value="PROTEIN ENHANCED DISEASE RESISTANCE 2-LIKE"/>
    <property type="match status" value="1"/>
</dbReference>
<evidence type="ECO:0000313" key="4">
    <source>
        <dbReference type="Proteomes" id="UP000001514"/>
    </source>
</evidence>
<keyword evidence="4" id="KW-1185">Reference proteome</keyword>
<dbReference type="AlphaFoldDB" id="D8T7H8"/>
<feature type="domain" description="Protein ENHANCED DISEASE RESISTANCE 2 C-terminal" evidence="2">
    <location>
        <begin position="61"/>
        <end position="276"/>
    </location>
</feature>
<dbReference type="InterPro" id="IPR045096">
    <property type="entry name" value="EDR2-like"/>
</dbReference>
<reference evidence="3 4" key="1">
    <citation type="journal article" date="2011" name="Science">
        <title>The Selaginella genome identifies genetic changes associated with the evolution of vascular plants.</title>
        <authorList>
            <person name="Banks J.A."/>
            <person name="Nishiyama T."/>
            <person name="Hasebe M."/>
            <person name="Bowman J.L."/>
            <person name="Gribskov M."/>
            <person name="dePamphilis C."/>
            <person name="Albert V.A."/>
            <person name="Aono N."/>
            <person name="Aoyama T."/>
            <person name="Ambrose B.A."/>
            <person name="Ashton N.W."/>
            <person name="Axtell M.J."/>
            <person name="Barker E."/>
            <person name="Barker M.S."/>
            <person name="Bennetzen J.L."/>
            <person name="Bonawitz N.D."/>
            <person name="Chapple C."/>
            <person name="Cheng C."/>
            <person name="Correa L.G."/>
            <person name="Dacre M."/>
            <person name="DeBarry J."/>
            <person name="Dreyer I."/>
            <person name="Elias M."/>
            <person name="Engstrom E.M."/>
            <person name="Estelle M."/>
            <person name="Feng L."/>
            <person name="Finet C."/>
            <person name="Floyd S.K."/>
            <person name="Frommer W.B."/>
            <person name="Fujita T."/>
            <person name="Gramzow L."/>
            <person name="Gutensohn M."/>
            <person name="Harholt J."/>
            <person name="Hattori M."/>
            <person name="Heyl A."/>
            <person name="Hirai T."/>
            <person name="Hiwatashi Y."/>
            <person name="Ishikawa M."/>
            <person name="Iwata M."/>
            <person name="Karol K.G."/>
            <person name="Koehler B."/>
            <person name="Kolukisaoglu U."/>
            <person name="Kubo M."/>
            <person name="Kurata T."/>
            <person name="Lalonde S."/>
            <person name="Li K."/>
            <person name="Li Y."/>
            <person name="Litt A."/>
            <person name="Lyons E."/>
            <person name="Manning G."/>
            <person name="Maruyama T."/>
            <person name="Michael T.P."/>
            <person name="Mikami K."/>
            <person name="Miyazaki S."/>
            <person name="Morinaga S."/>
            <person name="Murata T."/>
            <person name="Mueller-Roeber B."/>
            <person name="Nelson D.R."/>
            <person name="Obara M."/>
            <person name="Oguri Y."/>
            <person name="Olmstead R.G."/>
            <person name="Onodera N."/>
            <person name="Petersen B.L."/>
            <person name="Pils B."/>
            <person name="Prigge M."/>
            <person name="Rensing S.A."/>
            <person name="Riano-Pachon D.M."/>
            <person name="Roberts A.W."/>
            <person name="Sato Y."/>
            <person name="Scheller H.V."/>
            <person name="Schulz B."/>
            <person name="Schulz C."/>
            <person name="Shakirov E.V."/>
            <person name="Shibagaki N."/>
            <person name="Shinohara N."/>
            <person name="Shippen D.E."/>
            <person name="Soerensen I."/>
            <person name="Sotooka R."/>
            <person name="Sugimoto N."/>
            <person name="Sugita M."/>
            <person name="Sumikawa N."/>
            <person name="Tanurdzic M."/>
            <person name="Theissen G."/>
            <person name="Ulvskov P."/>
            <person name="Wakazuki S."/>
            <person name="Weng J.K."/>
            <person name="Willats W.W."/>
            <person name="Wipf D."/>
            <person name="Wolf P.G."/>
            <person name="Yang L."/>
            <person name="Zimmer A.D."/>
            <person name="Zhu Q."/>
            <person name="Mitros T."/>
            <person name="Hellsten U."/>
            <person name="Loque D."/>
            <person name="Otillar R."/>
            <person name="Salamov A."/>
            <person name="Schmutz J."/>
            <person name="Shapiro H."/>
            <person name="Lindquist E."/>
            <person name="Lucas S."/>
            <person name="Rokhsar D."/>
            <person name="Grigoriev I.V."/>
        </authorList>
    </citation>
    <scope>NUCLEOTIDE SEQUENCE [LARGE SCALE GENOMIC DNA]</scope>
</reference>
<dbReference type="HOGENOM" id="CLU_053956_2_0_1"/>
<dbReference type="PANTHER" id="PTHR12136">
    <property type="entry name" value="ENHANCED DISEASE RESISTANCE-RELATED"/>
    <property type="match status" value="1"/>
</dbReference>
<gene>
    <name evidence="3" type="ORF">SELMODRAFT_448504</name>
</gene>
<sequence length="354" mass="38916">MNLHCRPDDDEDLSSPPTSSSQTSSSVASSEEEEDFLDWTCEARRGGSLKEVDLERGSRGWASPPGNLFQVRGANYFAKKSKVPAGDWLSKPVGVDWLRSSARLDHILGRSSGNRIVKSLEQAHRSGDGLKTFLLAINLQVPGRDNHSAVFYYAVEQPIVPGSLLHKFIHGDDEFRNGRFKLINRIVKGPWIVRAAVGNHAACLLGRALTCRYWRGPNYLEIDVDIGSSTVASYILHLALGYVNSVSVDMAFLVESQSEDELPERLMGAVRIAQIDMKSAVFVEPELTGWVAPSPTTTITPGTSQEKCAMSSSPLQSNLSWKKLSRGFSLLAHTSKVAGKVDDEHTRCEKNGFE</sequence>
<protein>
    <recommendedName>
        <fullName evidence="2">Protein ENHANCED DISEASE RESISTANCE 2 C-terminal domain-containing protein</fullName>
    </recommendedName>
</protein>
<dbReference type="InterPro" id="IPR009769">
    <property type="entry name" value="EDR2_C"/>
</dbReference>
<evidence type="ECO:0000259" key="2">
    <source>
        <dbReference type="Pfam" id="PF07059"/>
    </source>
</evidence>
<evidence type="ECO:0000256" key="1">
    <source>
        <dbReference type="SAM" id="MobiDB-lite"/>
    </source>
</evidence>
<organism evidence="4">
    <name type="scientific">Selaginella moellendorffii</name>
    <name type="common">Spikemoss</name>
    <dbReference type="NCBI Taxonomy" id="88036"/>
    <lineage>
        <taxon>Eukaryota</taxon>
        <taxon>Viridiplantae</taxon>
        <taxon>Streptophyta</taxon>
        <taxon>Embryophyta</taxon>
        <taxon>Tracheophyta</taxon>
        <taxon>Lycopodiopsida</taxon>
        <taxon>Selaginellales</taxon>
        <taxon>Selaginellaceae</taxon>
        <taxon>Selaginella</taxon>
    </lineage>
</organism>
<proteinExistence type="predicted"/>
<name>D8T7H8_SELML</name>
<feature type="compositionally biased region" description="Low complexity" evidence="1">
    <location>
        <begin position="14"/>
        <end position="29"/>
    </location>
</feature>
<dbReference type="FunCoup" id="D8T7H8">
    <property type="interactions" value="199"/>
</dbReference>
<dbReference type="Proteomes" id="UP000001514">
    <property type="component" value="Unassembled WGS sequence"/>
</dbReference>
<dbReference type="InParanoid" id="D8T7H8"/>
<accession>D8T7H8</accession>
<evidence type="ECO:0000313" key="3">
    <source>
        <dbReference type="EMBL" id="EFJ07391.1"/>
    </source>
</evidence>
<dbReference type="Pfam" id="PF07059">
    <property type="entry name" value="EDR2_C"/>
    <property type="match status" value="1"/>
</dbReference>
<dbReference type="KEGG" id="smo:SELMODRAFT_448504"/>
<dbReference type="OrthoDB" id="9970435at2759"/>
<dbReference type="Gramene" id="EFJ07391">
    <property type="protein sequence ID" value="EFJ07391"/>
    <property type="gene ID" value="SELMODRAFT_448504"/>
</dbReference>